<evidence type="ECO:0000313" key="2">
    <source>
        <dbReference type="Proteomes" id="UP001183246"/>
    </source>
</evidence>
<dbReference type="Gene3D" id="1.25.10.10">
    <property type="entry name" value="Leucine-rich Repeat Variant"/>
    <property type="match status" value="1"/>
</dbReference>
<evidence type="ECO:0000313" key="1">
    <source>
        <dbReference type="EMBL" id="MDT0343191.1"/>
    </source>
</evidence>
<dbReference type="InterPro" id="IPR011989">
    <property type="entry name" value="ARM-like"/>
</dbReference>
<evidence type="ECO:0008006" key="3">
    <source>
        <dbReference type="Google" id="ProtNLM"/>
    </source>
</evidence>
<gene>
    <name evidence="1" type="ORF">RM590_11280</name>
</gene>
<proteinExistence type="predicted"/>
<protein>
    <recommendedName>
        <fullName evidence="3">HEAT repeat domain-containing protein</fullName>
    </recommendedName>
</protein>
<sequence>MDFRSRRYLLEPRANAEDVAAVARTLRWPLIGEMPENADRLESHEVIWGKSGDLTLHYQEDVLTRSPAAFVTGEDQRRVQVASRILEQRLKPATTEELLEAAEAVRPSPADYMLAILRLGLGAPVDFDQRFFDQVRNAMRDTETGVRYAAVWATSYVEWPQYEPLLVRASEHDPSEKVRGDAAVVLAAYRSLHEEGDGS</sequence>
<organism evidence="1 2">
    <name type="scientific">Streptomyces litchfieldiae</name>
    <dbReference type="NCBI Taxonomy" id="3075543"/>
    <lineage>
        <taxon>Bacteria</taxon>
        <taxon>Bacillati</taxon>
        <taxon>Actinomycetota</taxon>
        <taxon>Actinomycetes</taxon>
        <taxon>Kitasatosporales</taxon>
        <taxon>Streptomycetaceae</taxon>
        <taxon>Streptomyces</taxon>
    </lineage>
</organism>
<dbReference type="EMBL" id="JAVREL010000005">
    <property type="protein sequence ID" value="MDT0343191.1"/>
    <property type="molecule type" value="Genomic_DNA"/>
</dbReference>
<dbReference type="Proteomes" id="UP001183246">
    <property type="component" value="Unassembled WGS sequence"/>
</dbReference>
<dbReference type="SUPFAM" id="SSF48371">
    <property type="entry name" value="ARM repeat"/>
    <property type="match status" value="1"/>
</dbReference>
<name>A0ABU2MNJ8_9ACTN</name>
<accession>A0ABU2MNJ8</accession>
<comment type="caution">
    <text evidence="1">The sequence shown here is derived from an EMBL/GenBank/DDBJ whole genome shotgun (WGS) entry which is preliminary data.</text>
</comment>
<reference evidence="2" key="1">
    <citation type="submission" date="2023-07" db="EMBL/GenBank/DDBJ databases">
        <title>30 novel species of actinomycetes from the DSMZ collection.</title>
        <authorList>
            <person name="Nouioui I."/>
        </authorList>
    </citation>
    <scope>NUCLEOTIDE SEQUENCE [LARGE SCALE GENOMIC DNA]</scope>
    <source>
        <strain evidence="2">DSM 44938</strain>
    </source>
</reference>
<keyword evidence="2" id="KW-1185">Reference proteome</keyword>
<dbReference type="InterPro" id="IPR016024">
    <property type="entry name" value="ARM-type_fold"/>
</dbReference>